<dbReference type="STRING" id="329186.SAMN02927925_01276"/>
<accession>A0A1G4VLA4</accession>
<proteinExistence type="predicted"/>
<protein>
    <submittedName>
        <fullName evidence="2">Uncharacterized protein</fullName>
    </submittedName>
</protein>
<dbReference type="EMBL" id="FMTY01000002">
    <property type="protein sequence ID" value="SCX08018.1"/>
    <property type="molecule type" value="Genomic_DNA"/>
</dbReference>
<organism evidence="2 3">
    <name type="scientific">Flavobacterium saliperosum</name>
    <dbReference type="NCBI Taxonomy" id="329186"/>
    <lineage>
        <taxon>Bacteria</taxon>
        <taxon>Pseudomonadati</taxon>
        <taxon>Bacteroidota</taxon>
        <taxon>Flavobacteriia</taxon>
        <taxon>Flavobacteriales</taxon>
        <taxon>Flavobacteriaceae</taxon>
        <taxon>Flavobacterium</taxon>
    </lineage>
</organism>
<dbReference type="AlphaFoldDB" id="A0A1G4VLA4"/>
<keyword evidence="1" id="KW-0472">Membrane</keyword>
<gene>
    <name evidence="2" type="ORF">SAMN02927925_01276</name>
</gene>
<keyword evidence="1" id="KW-1133">Transmembrane helix</keyword>
<sequence>MYRDFFYWFCFQKFYGLCFSPVPIAIGWSGIFFVFSSNKNGKDKKDIAENGNMDCRYLPSHSLQSNQSLVLATDEFLTVVATIFNRSFFFVFLFVETIGERKVYLALSPLHFAIRV</sequence>
<name>A0A1G4VLA4_9FLAO</name>
<evidence type="ECO:0000313" key="3">
    <source>
        <dbReference type="Proteomes" id="UP000182124"/>
    </source>
</evidence>
<evidence type="ECO:0000256" key="1">
    <source>
        <dbReference type="SAM" id="Phobius"/>
    </source>
</evidence>
<evidence type="ECO:0000313" key="2">
    <source>
        <dbReference type="EMBL" id="SCX08018.1"/>
    </source>
</evidence>
<keyword evidence="1" id="KW-0812">Transmembrane</keyword>
<dbReference type="Proteomes" id="UP000182124">
    <property type="component" value="Unassembled WGS sequence"/>
</dbReference>
<feature type="transmembrane region" description="Helical" evidence="1">
    <location>
        <begin position="14"/>
        <end position="35"/>
    </location>
</feature>
<reference evidence="2 3" key="1">
    <citation type="submission" date="2016-10" db="EMBL/GenBank/DDBJ databases">
        <authorList>
            <person name="de Groot N.N."/>
        </authorList>
    </citation>
    <scope>NUCLEOTIDE SEQUENCE [LARGE SCALE GENOMIC DNA]</scope>
    <source>
        <strain evidence="2 3">CGMCC 1.3801</strain>
    </source>
</reference>